<dbReference type="HOGENOM" id="CLU_1732416_0_0_1"/>
<feature type="compositionally biased region" description="Basic and acidic residues" evidence="1">
    <location>
        <begin position="13"/>
        <end position="27"/>
    </location>
</feature>
<dbReference type="AlphaFoldDB" id="B2W5K2"/>
<organism evidence="2 3">
    <name type="scientific">Pyrenophora tritici-repentis (strain Pt-1C-BFP)</name>
    <name type="common">Wheat tan spot fungus</name>
    <name type="synonym">Drechslera tritici-repentis</name>
    <dbReference type="NCBI Taxonomy" id="426418"/>
    <lineage>
        <taxon>Eukaryota</taxon>
        <taxon>Fungi</taxon>
        <taxon>Dikarya</taxon>
        <taxon>Ascomycota</taxon>
        <taxon>Pezizomycotina</taxon>
        <taxon>Dothideomycetes</taxon>
        <taxon>Pleosporomycetidae</taxon>
        <taxon>Pleosporales</taxon>
        <taxon>Pleosporineae</taxon>
        <taxon>Pleosporaceae</taxon>
        <taxon>Pyrenophora</taxon>
    </lineage>
</organism>
<feature type="compositionally biased region" description="Basic and acidic residues" evidence="1">
    <location>
        <begin position="76"/>
        <end position="92"/>
    </location>
</feature>
<dbReference type="EMBL" id="DS231618">
    <property type="protein sequence ID" value="EDU47809.1"/>
    <property type="molecule type" value="Genomic_DNA"/>
</dbReference>
<feature type="compositionally biased region" description="Basic and acidic residues" evidence="1">
    <location>
        <begin position="38"/>
        <end position="49"/>
    </location>
</feature>
<feature type="region of interest" description="Disordered" evidence="1">
    <location>
        <begin position="1"/>
        <end position="97"/>
    </location>
</feature>
<protein>
    <submittedName>
        <fullName evidence="2">Uncharacterized protein</fullName>
    </submittedName>
</protein>
<evidence type="ECO:0000256" key="1">
    <source>
        <dbReference type="SAM" id="MobiDB-lite"/>
    </source>
</evidence>
<evidence type="ECO:0000313" key="2">
    <source>
        <dbReference type="EMBL" id="EDU47809.1"/>
    </source>
</evidence>
<sequence length="151" mass="16831">MSATFLPTGSFQRETDNLFDTGDHHSPDNTASLNADTLDGRSKDNRDASQPKPPELLSYPAYVDARPSASPACTIHLDDQDNDSHGNQDNHSLHPPPEYLRVFKQLDSPYGGNSKYKLKQIIKLSDHFLRIDATVYKSGSSAERFSKRIRG</sequence>
<dbReference type="InParanoid" id="B2W5K2"/>
<dbReference type="Proteomes" id="UP000001471">
    <property type="component" value="Unassembled WGS sequence"/>
</dbReference>
<gene>
    <name evidence="2" type="ORF">PTRG_04902</name>
</gene>
<feature type="compositionally biased region" description="Polar residues" evidence="1">
    <location>
        <begin position="1"/>
        <end position="12"/>
    </location>
</feature>
<reference evidence="3" key="1">
    <citation type="journal article" date="2013" name="G3 (Bethesda)">
        <title>Comparative genomics of a plant-pathogenic fungus, Pyrenophora tritici-repentis, reveals transduplication and the impact of repeat elements on pathogenicity and population divergence.</title>
        <authorList>
            <person name="Manning V.A."/>
            <person name="Pandelova I."/>
            <person name="Dhillon B."/>
            <person name="Wilhelm L.J."/>
            <person name="Goodwin S.B."/>
            <person name="Berlin A.M."/>
            <person name="Figueroa M."/>
            <person name="Freitag M."/>
            <person name="Hane J.K."/>
            <person name="Henrissat B."/>
            <person name="Holman W.H."/>
            <person name="Kodira C.D."/>
            <person name="Martin J."/>
            <person name="Oliver R.P."/>
            <person name="Robbertse B."/>
            <person name="Schackwitz W."/>
            <person name="Schwartz D.C."/>
            <person name="Spatafora J.W."/>
            <person name="Turgeon B.G."/>
            <person name="Yandava C."/>
            <person name="Young S."/>
            <person name="Zhou S."/>
            <person name="Zeng Q."/>
            <person name="Grigoriev I.V."/>
            <person name="Ma L.-J."/>
            <person name="Ciuffetti L.M."/>
        </authorList>
    </citation>
    <scope>NUCLEOTIDE SEQUENCE [LARGE SCALE GENOMIC DNA]</scope>
    <source>
        <strain evidence="3">Pt-1C-BFP</strain>
    </source>
</reference>
<evidence type="ECO:0000313" key="3">
    <source>
        <dbReference type="Proteomes" id="UP000001471"/>
    </source>
</evidence>
<accession>B2W5K2</accession>
<proteinExistence type="predicted"/>
<name>B2W5K2_PYRTR</name>